<comment type="catalytic activity">
    <reaction evidence="1">
        <text>butanoyl-CoA + H2O = butanoate + CoA + H(+)</text>
        <dbReference type="Rhea" id="RHEA:40111"/>
        <dbReference type="ChEBI" id="CHEBI:15377"/>
        <dbReference type="ChEBI" id="CHEBI:15378"/>
        <dbReference type="ChEBI" id="CHEBI:17968"/>
        <dbReference type="ChEBI" id="CHEBI:57287"/>
        <dbReference type="ChEBI" id="CHEBI:57371"/>
    </reaction>
    <physiologicalReaction direction="left-to-right" evidence="1">
        <dbReference type="Rhea" id="RHEA:40112"/>
    </physiologicalReaction>
</comment>
<gene>
    <name evidence="10" type="ORF">LOD99_14730</name>
</gene>
<dbReference type="InterPro" id="IPR033120">
    <property type="entry name" value="HOTDOG_ACOT"/>
</dbReference>
<evidence type="ECO:0000259" key="9">
    <source>
        <dbReference type="PROSITE" id="PS51770"/>
    </source>
</evidence>
<keyword evidence="5" id="KW-0276">Fatty acid metabolism</keyword>
<accession>A0AAV7KD41</accession>
<dbReference type="GO" id="GO:0006631">
    <property type="term" value="P:fatty acid metabolic process"/>
    <property type="evidence" value="ECO:0007669"/>
    <property type="project" value="UniProtKB-KW"/>
</dbReference>
<feature type="compositionally biased region" description="Polar residues" evidence="7">
    <location>
        <begin position="14"/>
        <end position="36"/>
    </location>
</feature>
<dbReference type="SUPFAM" id="SSF55961">
    <property type="entry name" value="Bet v1-like"/>
    <property type="match status" value="1"/>
</dbReference>
<dbReference type="PROSITE" id="PS51770">
    <property type="entry name" value="HOTDOG_ACOT"/>
    <property type="match status" value="2"/>
</dbReference>
<dbReference type="PANTHER" id="PTHR11049">
    <property type="entry name" value="ACYL COENZYME A THIOESTER HYDROLASE"/>
    <property type="match status" value="1"/>
</dbReference>
<dbReference type="InterPro" id="IPR040170">
    <property type="entry name" value="Cytosol_ACT"/>
</dbReference>
<evidence type="ECO:0000256" key="1">
    <source>
        <dbReference type="ARBA" id="ARBA00000295"/>
    </source>
</evidence>
<evidence type="ECO:0000313" key="10">
    <source>
        <dbReference type="EMBL" id="KAI6659054.1"/>
    </source>
</evidence>
<keyword evidence="4" id="KW-0378">Hydrolase</keyword>
<keyword evidence="3" id="KW-0677">Repeat</keyword>
<dbReference type="EMBL" id="JAKMXF010000066">
    <property type="protein sequence ID" value="KAI6659054.1"/>
    <property type="molecule type" value="Genomic_DNA"/>
</dbReference>
<dbReference type="InterPro" id="IPR023393">
    <property type="entry name" value="START-like_dom_sf"/>
</dbReference>
<dbReference type="GO" id="GO:0008289">
    <property type="term" value="F:lipid binding"/>
    <property type="evidence" value="ECO:0007669"/>
    <property type="project" value="InterPro"/>
</dbReference>
<dbReference type="GO" id="GO:0005829">
    <property type="term" value="C:cytosol"/>
    <property type="evidence" value="ECO:0007669"/>
    <property type="project" value="TreeGrafter"/>
</dbReference>
<sequence length="594" mass="66395">MASELSHNKGISDVTHSVPTTSTRILSRNPHSSLSSLDDHQKNDTLVSMQELIPTQVGSNLEVEAGIILKLLDIASCLSAEKHARKPCVTVTLDDLIFENTVKAGDIVHFTAKVSRAFTTSMEVSTSVEVEDACTGMKQRVCRAYFTYVVQSDQGGKLPLPPVYPNTPIELKEFLLASERRRSRLTRKVSIQEKKLVHQPHSSPGLIQSDTSPPTYAETVKVVVPSYTNHHGTTFGGQLMEWMASTAMIAALRFAHKPPVLLAVDSIHFRAPSRVGDRVRLRASVNNVFNKSMEVGIRLTAYKINEEERHISSAYFYLGVRDEDFNLINLPKLTPATEIEKRRAAEAYGRYHLRLDRRTFVNDKKIPLLDPSSKDQFLPLVYGNISSLMKLYTLTGWQKSDSNENRSCTLYQYEDSQFFALKCEGEIAGVDSETGFKLLQQSLLEDRKTWDKLCISADTVKSITNDDVIVRLIMKPLDHSEKIRDFVLLASKRSPIISTSLDPYAIAFSSVELDLIPLDPSYERGQVISSGYVCSQIEGHSEKFNLCYLHQISSTVLPFVATDLMGLSSVVEIVFIGLQKYILGLIAKSHSEDT</sequence>
<dbReference type="Gene3D" id="3.30.530.20">
    <property type="match status" value="1"/>
</dbReference>
<evidence type="ECO:0000256" key="4">
    <source>
        <dbReference type="ARBA" id="ARBA00022801"/>
    </source>
</evidence>
<proteinExistence type="predicted"/>
<evidence type="ECO:0000313" key="11">
    <source>
        <dbReference type="Proteomes" id="UP001165289"/>
    </source>
</evidence>
<dbReference type="Pfam" id="PF03061">
    <property type="entry name" value="4HBT"/>
    <property type="match status" value="2"/>
</dbReference>
<keyword evidence="11" id="KW-1185">Reference proteome</keyword>
<feature type="domain" description="START" evidence="8">
    <location>
        <begin position="396"/>
        <end position="553"/>
    </location>
</feature>
<evidence type="ECO:0000259" key="8">
    <source>
        <dbReference type="PROSITE" id="PS50848"/>
    </source>
</evidence>
<feature type="domain" description="HotDog ACOT-type" evidence="9">
    <location>
        <begin position="42"/>
        <end position="154"/>
    </location>
</feature>
<dbReference type="PROSITE" id="PS50848">
    <property type="entry name" value="START"/>
    <property type="match status" value="1"/>
</dbReference>
<feature type="domain" description="HotDog ACOT-type" evidence="9">
    <location>
        <begin position="213"/>
        <end position="324"/>
    </location>
</feature>
<evidence type="ECO:0000256" key="5">
    <source>
        <dbReference type="ARBA" id="ARBA00022832"/>
    </source>
</evidence>
<dbReference type="AlphaFoldDB" id="A0AAV7KD41"/>
<dbReference type="Proteomes" id="UP001165289">
    <property type="component" value="Unassembled WGS sequence"/>
</dbReference>
<protein>
    <submittedName>
        <fullName evidence="10">Acyl-coenzyme A thioesterase 11</fullName>
    </submittedName>
</protein>
<dbReference type="GO" id="GO:0006637">
    <property type="term" value="P:acyl-CoA metabolic process"/>
    <property type="evidence" value="ECO:0007669"/>
    <property type="project" value="TreeGrafter"/>
</dbReference>
<dbReference type="PANTHER" id="PTHR11049:SF16">
    <property type="entry name" value="PROTEIN VDLD"/>
    <property type="match status" value="1"/>
</dbReference>
<dbReference type="Pfam" id="PF01852">
    <property type="entry name" value="START"/>
    <property type="match status" value="1"/>
</dbReference>
<keyword evidence="6" id="KW-0443">Lipid metabolism</keyword>
<evidence type="ECO:0000256" key="6">
    <source>
        <dbReference type="ARBA" id="ARBA00023098"/>
    </source>
</evidence>
<dbReference type="Gene3D" id="3.10.129.10">
    <property type="entry name" value="Hotdog Thioesterase"/>
    <property type="match status" value="2"/>
</dbReference>
<dbReference type="GO" id="GO:0052816">
    <property type="term" value="F:long-chain fatty acyl-CoA hydrolase activity"/>
    <property type="evidence" value="ECO:0007669"/>
    <property type="project" value="TreeGrafter"/>
</dbReference>
<dbReference type="InterPro" id="IPR029069">
    <property type="entry name" value="HotDog_dom_sf"/>
</dbReference>
<name>A0AAV7KD41_9METZ</name>
<evidence type="ECO:0000256" key="3">
    <source>
        <dbReference type="ARBA" id="ARBA00022737"/>
    </source>
</evidence>
<organism evidence="10 11">
    <name type="scientific">Oopsacas minuta</name>
    <dbReference type="NCBI Taxonomy" id="111878"/>
    <lineage>
        <taxon>Eukaryota</taxon>
        <taxon>Metazoa</taxon>
        <taxon>Porifera</taxon>
        <taxon>Hexactinellida</taxon>
        <taxon>Hexasterophora</taxon>
        <taxon>Lyssacinosida</taxon>
        <taxon>Leucopsacidae</taxon>
        <taxon>Oopsacas</taxon>
    </lineage>
</organism>
<dbReference type="InterPro" id="IPR006683">
    <property type="entry name" value="Thioestr_dom"/>
</dbReference>
<dbReference type="SUPFAM" id="SSF54637">
    <property type="entry name" value="Thioesterase/thiol ester dehydrase-isomerase"/>
    <property type="match status" value="2"/>
</dbReference>
<dbReference type="InterPro" id="IPR002913">
    <property type="entry name" value="START_lipid-bd_dom"/>
</dbReference>
<evidence type="ECO:0000256" key="2">
    <source>
        <dbReference type="ARBA" id="ARBA00004872"/>
    </source>
</evidence>
<feature type="region of interest" description="Disordered" evidence="7">
    <location>
        <begin position="1"/>
        <end position="39"/>
    </location>
</feature>
<dbReference type="CDD" id="cd03442">
    <property type="entry name" value="BFIT_BACH"/>
    <property type="match status" value="2"/>
</dbReference>
<evidence type="ECO:0000256" key="7">
    <source>
        <dbReference type="SAM" id="MobiDB-lite"/>
    </source>
</evidence>
<comment type="caution">
    <text evidence="10">The sequence shown here is derived from an EMBL/GenBank/DDBJ whole genome shotgun (WGS) entry which is preliminary data.</text>
</comment>
<comment type="pathway">
    <text evidence="2">Lipid metabolism; fatty acid metabolism.</text>
</comment>
<reference evidence="10 11" key="1">
    <citation type="journal article" date="2023" name="BMC Biol.">
        <title>The compact genome of the sponge Oopsacas minuta (Hexactinellida) is lacking key metazoan core genes.</title>
        <authorList>
            <person name="Santini S."/>
            <person name="Schenkelaars Q."/>
            <person name="Jourda C."/>
            <person name="Duchesne M."/>
            <person name="Belahbib H."/>
            <person name="Rocher C."/>
            <person name="Selva M."/>
            <person name="Riesgo A."/>
            <person name="Vervoort M."/>
            <person name="Leys S.P."/>
            <person name="Kodjabachian L."/>
            <person name="Le Bivic A."/>
            <person name="Borchiellini C."/>
            <person name="Claverie J.M."/>
            <person name="Renard E."/>
        </authorList>
    </citation>
    <scope>NUCLEOTIDE SEQUENCE [LARGE SCALE GENOMIC DNA]</scope>
    <source>
        <strain evidence="10">SPO-2</strain>
    </source>
</reference>